<protein>
    <submittedName>
        <fullName evidence="2">Sulfur oxidation protein SoxY</fullName>
    </submittedName>
</protein>
<evidence type="ECO:0000259" key="1">
    <source>
        <dbReference type="Pfam" id="PF13501"/>
    </source>
</evidence>
<dbReference type="PIRSF" id="PIRSF010312">
    <property type="entry name" value="Sulphur_oxidation_SoxY"/>
    <property type="match status" value="1"/>
</dbReference>
<gene>
    <name evidence="2" type="ORF">FJZ47_18565</name>
</gene>
<dbReference type="Proteomes" id="UP000712673">
    <property type="component" value="Unassembled WGS sequence"/>
</dbReference>
<accession>A0A937W2K6</accession>
<dbReference type="InterPro" id="IPR038162">
    <property type="entry name" value="SoxY_sf"/>
</dbReference>
<reference evidence="2" key="1">
    <citation type="submission" date="2019-03" db="EMBL/GenBank/DDBJ databases">
        <title>Lake Tanganyika Metagenome-Assembled Genomes (MAGs).</title>
        <authorList>
            <person name="Tran P."/>
        </authorList>
    </citation>
    <scope>NUCLEOTIDE SEQUENCE</scope>
    <source>
        <strain evidence="2">K_DeepCast_65m_m2_066</strain>
    </source>
</reference>
<dbReference type="AlphaFoldDB" id="A0A937W2K6"/>
<dbReference type="InterPro" id="IPR032711">
    <property type="entry name" value="SoxY"/>
</dbReference>
<dbReference type="Pfam" id="PF13501">
    <property type="entry name" value="SoxY"/>
    <property type="match status" value="1"/>
</dbReference>
<sequence length="144" mass="15483">MLQRLGTTGVLVALWPARAWTMSEAVQQAMHQRIGTRTPQPHGMTLRLPPLAETGNSVPLTVAVDSAMTPDDHVLRIHVFVEGNPEPVAATYHLGRRAGKAVISTQMRLARSQTVLALAEMHDGSVRSVTADIVVTLGACVEES</sequence>
<evidence type="ECO:0000313" key="3">
    <source>
        <dbReference type="Proteomes" id="UP000712673"/>
    </source>
</evidence>
<organism evidence="2 3">
    <name type="scientific">Tectimicrobiota bacterium</name>
    <dbReference type="NCBI Taxonomy" id="2528274"/>
    <lineage>
        <taxon>Bacteria</taxon>
        <taxon>Pseudomonadati</taxon>
        <taxon>Nitrospinota/Tectimicrobiota group</taxon>
        <taxon>Candidatus Tectimicrobiota</taxon>
    </lineage>
</organism>
<evidence type="ECO:0000313" key="2">
    <source>
        <dbReference type="EMBL" id="MBM3225784.1"/>
    </source>
</evidence>
<feature type="domain" description="Ig-like SoxY" evidence="1">
    <location>
        <begin position="35"/>
        <end position="140"/>
    </location>
</feature>
<dbReference type="InterPro" id="IPR016568">
    <property type="entry name" value="Sulphur_oxidation_SoxY"/>
</dbReference>
<comment type="caution">
    <text evidence="2">The sequence shown here is derived from an EMBL/GenBank/DDBJ whole genome shotgun (WGS) entry which is preliminary data.</text>
</comment>
<proteinExistence type="predicted"/>
<dbReference type="EMBL" id="VGLS01000684">
    <property type="protein sequence ID" value="MBM3225784.1"/>
    <property type="molecule type" value="Genomic_DNA"/>
</dbReference>
<dbReference type="Gene3D" id="2.60.40.2470">
    <property type="entry name" value="SoxY domain"/>
    <property type="match status" value="1"/>
</dbReference>
<name>A0A937W2K6_UNCTE</name>